<proteinExistence type="predicted"/>
<dbReference type="InterPro" id="IPR005135">
    <property type="entry name" value="Endo/exonuclease/phosphatase"/>
</dbReference>
<dbReference type="Gene3D" id="3.60.10.10">
    <property type="entry name" value="Endonuclease/exonuclease/phosphatase"/>
    <property type="match status" value="1"/>
</dbReference>
<dbReference type="RefSeq" id="WP_125697783.1">
    <property type="nucleotide sequence ID" value="NZ_JBHTOG010000052.1"/>
</dbReference>
<protein>
    <submittedName>
        <fullName evidence="2">Endonuclease/exonuclease/phosphatase family protein</fullName>
    </submittedName>
</protein>
<keyword evidence="2" id="KW-0378">Hydrolase</keyword>
<dbReference type="Pfam" id="PF03372">
    <property type="entry name" value="Exo_endo_phos"/>
    <property type="match status" value="1"/>
</dbReference>
<name>A0ABW4CQ22_9LACO</name>
<evidence type="ECO:0000259" key="1">
    <source>
        <dbReference type="Pfam" id="PF03372"/>
    </source>
</evidence>
<dbReference type="InterPro" id="IPR036691">
    <property type="entry name" value="Endo/exonu/phosph_ase_sf"/>
</dbReference>
<evidence type="ECO:0000313" key="3">
    <source>
        <dbReference type="Proteomes" id="UP001597192"/>
    </source>
</evidence>
<sequence length="231" mass="26169">MQVRIATFNMASGEDPDCTAVERLFVDEDLDVIGLQEIERFTARAPYDMLPIVAGRNYQWQFAPTLALMGGQYGIATFARHQISQVKIHKYGVTGEEDRVFINVVIRLGDDTLSFYNTHLSFETPAIRSAQVAELMQAVHDDKHRNKVVVGDFNMDQSLSEWEAFDSSYTRVNGNSGHWFDTYKWRDSAMKVNAIDNIILSPGINLVEAHVVRRILSDHQMLVATISLPDM</sequence>
<feature type="domain" description="Endonuclease/exonuclease/phosphatase" evidence="1">
    <location>
        <begin position="6"/>
        <end position="219"/>
    </location>
</feature>
<dbReference type="GO" id="GO:0004519">
    <property type="term" value="F:endonuclease activity"/>
    <property type="evidence" value="ECO:0007669"/>
    <property type="project" value="UniProtKB-KW"/>
</dbReference>
<accession>A0ABW4CQ22</accession>
<dbReference type="Proteomes" id="UP001597192">
    <property type="component" value="Unassembled WGS sequence"/>
</dbReference>
<keyword evidence="3" id="KW-1185">Reference proteome</keyword>
<dbReference type="SUPFAM" id="SSF56219">
    <property type="entry name" value="DNase I-like"/>
    <property type="match status" value="1"/>
</dbReference>
<gene>
    <name evidence="2" type="ORF">ACFQ47_10165</name>
</gene>
<dbReference type="PANTHER" id="PTHR14859">
    <property type="entry name" value="CALCOFLUOR WHITE HYPERSENSITIVE PROTEIN PRECURSOR"/>
    <property type="match status" value="1"/>
</dbReference>
<organism evidence="2 3">
    <name type="scientific">Lacticaseibacillus yichunensis</name>
    <dbReference type="NCBI Taxonomy" id="2486015"/>
    <lineage>
        <taxon>Bacteria</taxon>
        <taxon>Bacillati</taxon>
        <taxon>Bacillota</taxon>
        <taxon>Bacilli</taxon>
        <taxon>Lactobacillales</taxon>
        <taxon>Lactobacillaceae</taxon>
        <taxon>Lacticaseibacillus</taxon>
    </lineage>
</organism>
<dbReference type="EMBL" id="JBHTOG010000052">
    <property type="protein sequence ID" value="MFD1433030.1"/>
    <property type="molecule type" value="Genomic_DNA"/>
</dbReference>
<evidence type="ECO:0000313" key="2">
    <source>
        <dbReference type="EMBL" id="MFD1433030.1"/>
    </source>
</evidence>
<comment type="caution">
    <text evidence="2">The sequence shown here is derived from an EMBL/GenBank/DDBJ whole genome shotgun (WGS) entry which is preliminary data.</text>
</comment>
<keyword evidence="2" id="KW-0255">Endonuclease</keyword>
<dbReference type="InterPro" id="IPR051916">
    <property type="entry name" value="GPI-anchor_lipid_remodeler"/>
</dbReference>
<keyword evidence="2" id="KW-0540">Nuclease</keyword>
<reference evidence="3" key="1">
    <citation type="journal article" date="2019" name="Int. J. Syst. Evol. Microbiol.">
        <title>The Global Catalogue of Microorganisms (GCM) 10K type strain sequencing project: providing services to taxonomists for standard genome sequencing and annotation.</title>
        <authorList>
            <consortium name="The Broad Institute Genomics Platform"/>
            <consortium name="The Broad Institute Genome Sequencing Center for Infectious Disease"/>
            <person name="Wu L."/>
            <person name="Ma J."/>
        </authorList>
    </citation>
    <scope>NUCLEOTIDE SEQUENCE [LARGE SCALE GENOMIC DNA]</scope>
    <source>
        <strain evidence="3">CCM 8947</strain>
    </source>
</reference>
<dbReference type="PANTHER" id="PTHR14859:SF15">
    <property type="entry name" value="ENDONUCLEASE_EXONUCLEASE_PHOSPHATASE DOMAIN-CONTAINING PROTEIN"/>
    <property type="match status" value="1"/>
</dbReference>